<feature type="compositionally biased region" description="Polar residues" evidence="2">
    <location>
        <begin position="826"/>
        <end position="846"/>
    </location>
</feature>
<evidence type="ECO:0000256" key="1">
    <source>
        <dbReference type="SAM" id="Coils"/>
    </source>
</evidence>
<evidence type="ECO:0000256" key="2">
    <source>
        <dbReference type="SAM" id="MobiDB-lite"/>
    </source>
</evidence>
<feature type="region of interest" description="Disordered" evidence="2">
    <location>
        <begin position="1432"/>
        <end position="1530"/>
    </location>
</feature>
<evidence type="ECO:0000313" key="4">
    <source>
        <dbReference type="Proteomes" id="UP000324800"/>
    </source>
</evidence>
<feature type="region of interest" description="Disordered" evidence="2">
    <location>
        <begin position="508"/>
        <end position="533"/>
    </location>
</feature>
<organism evidence="3 4">
    <name type="scientific">Streblomastix strix</name>
    <dbReference type="NCBI Taxonomy" id="222440"/>
    <lineage>
        <taxon>Eukaryota</taxon>
        <taxon>Metamonada</taxon>
        <taxon>Preaxostyla</taxon>
        <taxon>Oxymonadida</taxon>
        <taxon>Streblomastigidae</taxon>
        <taxon>Streblomastix</taxon>
    </lineage>
</organism>
<dbReference type="Proteomes" id="UP000324800">
    <property type="component" value="Unassembled WGS sequence"/>
</dbReference>
<feature type="compositionally biased region" description="Basic and acidic residues" evidence="2">
    <location>
        <begin position="993"/>
        <end position="1018"/>
    </location>
</feature>
<feature type="compositionally biased region" description="Basic residues" evidence="2">
    <location>
        <begin position="1019"/>
        <end position="1034"/>
    </location>
</feature>
<feature type="coiled-coil region" evidence="1">
    <location>
        <begin position="1398"/>
        <end position="1428"/>
    </location>
</feature>
<feature type="compositionally biased region" description="Basic and acidic residues" evidence="2">
    <location>
        <begin position="519"/>
        <end position="533"/>
    </location>
</feature>
<feature type="region of interest" description="Disordered" evidence="2">
    <location>
        <begin position="1548"/>
        <end position="1602"/>
    </location>
</feature>
<protein>
    <submittedName>
        <fullName evidence="3">Uncharacterized protein</fullName>
    </submittedName>
</protein>
<feature type="compositionally biased region" description="Basic and acidic residues" evidence="2">
    <location>
        <begin position="850"/>
        <end position="887"/>
    </location>
</feature>
<feature type="compositionally biased region" description="Basic and acidic residues" evidence="2">
    <location>
        <begin position="939"/>
        <end position="952"/>
    </location>
</feature>
<dbReference type="EMBL" id="SNRW01000609">
    <property type="protein sequence ID" value="KAA6400159.1"/>
    <property type="molecule type" value="Genomic_DNA"/>
</dbReference>
<feature type="compositionally biased region" description="Basic and acidic residues" evidence="2">
    <location>
        <begin position="404"/>
        <end position="421"/>
    </location>
</feature>
<keyword evidence="1" id="KW-0175">Coiled coil</keyword>
<reference evidence="3 4" key="1">
    <citation type="submission" date="2019-03" db="EMBL/GenBank/DDBJ databases">
        <title>Single cell metagenomics reveals metabolic interactions within the superorganism composed of flagellate Streblomastix strix and complex community of Bacteroidetes bacteria on its surface.</title>
        <authorList>
            <person name="Treitli S.C."/>
            <person name="Kolisko M."/>
            <person name="Husnik F."/>
            <person name="Keeling P."/>
            <person name="Hampl V."/>
        </authorList>
    </citation>
    <scope>NUCLEOTIDE SEQUENCE [LARGE SCALE GENOMIC DNA]</scope>
    <source>
        <strain evidence="3">ST1C</strain>
    </source>
</reference>
<accession>A0A5J4X108</accession>
<feature type="compositionally biased region" description="Acidic residues" evidence="2">
    <location>
        <begin position="1462"/>
        <end position="1471"/>
    </location>
</feature>
<feature type="compositionally biased region" description="Polar residues" evidence="2">
    <location>
        <begin position="1340"/>
        <end position="1364"/>
    </location>
</feature>
<feature type="region of interest" description="Disordered" evidence="2">
    <location>
        <begin position="401"/>
        <end position="475"/>
    </location>
</feature>
<feature type="compositionally biased region" description="Basic and acidic residues" evidence="2">
    <location>
        <begin position="432"/>
        <end position="444"/>
    </location>
</feature>
<feature type="compositionally biased region" description="Acidic residues" evidence="2">
    <location>
        <begin position="1562"/>
        <end position="1593"/>
    </location>
</feature>
<feature type="compositionally biased region" description="Acidic residues" evidence="2">
    <location>
        <begin position="957"/>
        <end position="967"/>
    </location>
</feature>
<feature type="compositionally biased region" description="Basic and acidic residues" evidence="2">
    <location>
        <begin position="1492"/>
        <end position="1504"/>
    </location>
</feature>
<comment type="caution">
    <text evidence="3">The sequence shown here is derived from an EMBL/GenBank/DDBJ whole genome shotgun (WGS) entry which is preliminary data.</text>
</comment>
<feature type="region of interest" description="Disordered" evidence="2">
    <location>
        <begin position="1316"/>
        <end position="1364"/>
    </location>
</feature>
<feature type="compositionally biased region" description="Low complexity" evidence="2">
    <location>
        <begin position="1035"/>
        <end position="1064"/>
    </location>
</feature>
<feature type="region of interest" description="Disordered" evidence="2">
    <location>
        <begin position="1662"/>
        <end position="1682"/>
    </location>
</feature>
<gene>
    <name evidence="3" type="ORF">EZS28_004317</name>
</gene>
<proteinExistence type="predicted"/>
<feature type="region of interest" description="Disordered" evidence="2">
    <location>
        <begin position="826"/>
        <end position="907"/>
    </location>
</feature>
<sequence>MEILRQNKALLSVCYIIAGERYGQSLPNRSSFINIGFRNSWCGEPEQLVDLLSKHYDISPEDKNDFLLLAGITLANRAHNELLEELEISQDIREDLIIKLDNLKVKYYSEWQDVQKEQKQQKLHPLNPILSKFSSRTSFDSLATSESSLQQQEQCTKEDPCINCNAIFALLSECSKQSIELFLFFCFPSITGISRLHKYLKKEQISKIKSEQKEVDIIHEMEQDILSLLFNWHFALSLVWQQKQLKLFQRNKEKEQDRNGISKQYTEQKDYDDITHINFPRPLGILEQASLCMKLLQNGMFKCALSLIFLGEGIATPKNRESYFPYKQANSYNDEDNQNETNSIYIFINPHILGHLLGFAIRSIKIRDAAIMPATSTIKDIDGTGAGSGGLNKDGYLLKKTNKKKEEQSPNKKQDNEKDAQDDLQDNQQDSNDIKNDKDNKDNDNGNEYQRDNINTPSELSEDIESKSSRRHPYVVGGTDAARSLASPFSRLPDSVLVRILALACGPGKRRPTQITDKQNIKHSDENDQNKDDEQIKELYGSAAKKQDYFFLDLKSRYEYACNTIQQVDQKDRNDKQIDNIISDNEDKQQGKILIGNKIEQEQSQIKNQSENKKHLFNYPGRNFMSPLQQMSTLQTLTSQIQDDDEDIDDGGIHAAHILKQVCSRWHSLMPLALYNSYQHTHPHADNVIHNAQMNIRPNPMLVVLGGVLFHVSISLMLTNAVMKQRKETLKDKKIEQVNQNMNVNMNISNNVQYESVIDSLLVPPIPISPKYALVTSVRRRALLMLLFRRYAGFILSQVFEKLNRISSVRMLPRAPITVQVGGQQKLQQDELNSQSNKENFFTSPSPDIVIKETDVNNDNKDRSNKNNTTDNEHNNNMDQNPKDKIRSSSASKYNIRVRDNQEQEANQTAKAIMFDPVTPTQAVTVQYGQVNEGQENINIRDEQIKENKTDKSGSSWEEDEDQDNQDNQDNSNNNRRIKDDEGSTSGSISTSDSDKSNKKGRLMKEGEEQNQNKERQNMKKNKKKKWNKKKKLKSQGSQSSQESVSSNNSQSHSQHSQQSGANSIKSHKKNPLRSALTSASPIKSSLLSNSVESARLAFDGIGITVSSGSISAIAHSSLPSDISVPLSPDNDTELVQSQDVDQSEYFKQPLNLSVLDIAQNIPKAKATFKLRTSNSTHSDLADMDSLSETHDINRYDGTQHPNQTTMPFAHSFCVATLQERQRLNGSLEDNTSKINTEKIGHTKQQSTVKPLINKVQINKQEELRQALKTKLHKTHNKDQIYESGSKTLQRGQSYKKQEQSQLEIGLQQRFTFQIGHIGGGDSDTNTTTRSHRWTERKPTPQNDSINPIQSNSIPDKQQDGNIQNAQNNQTYFGFSLGRFGTTRDNVGAYNSKGMSFRQQKTLRKEIEKEKEKELQKEREIEKQKRKQLLQFLETERDKNTTVSSDSKSKKESPVVQYNIEEQLDQMDQLESDNNKEDENRFEEEDEQNQAKVKEEELFEKGLEEDMDEANPDGLLSATRVESGARVLSEEEEQLIMKENENMSLINNSQQDEDQSSSSSDGIDEMVDSDGDVSKSDDDDSDSESSSSDEESGGSERTGQTTLPAVMTPFLAEDPVAFLRLVFPQVYTELTLLLQFADNVRAEIEETRLRVEIRHRLKIKAEAKRRKKAKNSKLSTPRKSNM</sequence>
<name>A0A5J4X108_9EUKA</name>
<evidence type="ECO:0000313" key="3">
    <source>
        <dbReference type="EMBL" id="KAA6400159.1"/>
    </source>
</evidence>
<feature type="region of interest" description="Disordered" evidence="2">
    <location>
        <begin position="935"/>
        <end position="1078"/>
    </location>
</feature>